<sequence>MSIIQRIFLILSIAVFFYFSSTSSTLTEKCFTSDRSMIQYLLRKYYSCNENPLDPECLPSEIEKKATLAYIKRSREYESPRGLRGNMAYS</sequence>
<dbReference type="AlphaFoldDB" id="A0A564ZD53"/>
<evidence type="ECO:0000256" key="1">
    <source>
        <dbReference type="SAM" id="SignalP"/>
    </source>
</evidence>
<reference evidence="2 3" key="1">
    <citation type="submission" date="2019-07" db="EMBL/GenBank/DDBJ databases">
        <authorList>
            <person name="Jastrzebski P J."/>
            <person name="Paukszto L."/>
            <person name="Jastrzebski P J."/>
        </authorList>
    </citation>
    <scope>NUCLEOTIDE SEQUENCE [LARGE SCALE GENOMIC DNA]</scope>
    <source>
        <strain evidence="2 3">WMS-il1</strain>
    </source>
</reference>
<keyword evidence="3" id="KW-1185">Reference proteome</keyword>
<organism evidence="2 3">
    <name type="scientific">Hymenolepis diminuta</name>
    <name type="common">Rat tapeworm</name>
    <dbReference type="NCBI Taxonomy" id="6216"/>
    <lineage>
        <taxon>Eukaryota</taxon>
        <taxon>Metazoa</taxon>
        <taxon>Spiralia</taxon>
        <taxon>Lophotrochozoa</taxon>
        <taxon>Platyhelminthes</taxon>
        <taxon>Cestoda</taxon>
        <taxon>Eucestoda</taxon>
        <taxon>Cyclophyllidea</taxon>
        <taxon>Hymenolepididae</taxon>
        <taxon>Hymenolepis</taxon>
    </lineage>
</organism>
<dbReference type="EMBL" id="CABIJS010000708">
    <property type="protein sequence ID" value="VUZ56744.1"/>
    <property type="molecule type" value="Genomic_DNA"/>
</dbReference>
<accession>A0A564ZD53</accession>
<evidence type="ECO:0000313" key="3">
    <source>
        <dbReference type="Proteomes" id="UP000321570"/>
    </source>
</evidence>
<name>A0A564ZD53_HYMDI</name>
<feature type="signal peptide" evidence="1">
    <location>
        <begin position="1"/>
        <end position="24"/>
    </location>
</feature>
<evidence type="ECO:0000313" key="2">
    <source>
        <dbReference type="EMBL" id="VUZ56744.1"/>
    </source>
</evidence>
<keyword evidence="1" id="KW-0732">Signal</keyword>
<dbReference type="Proteomes" id="UP000321570">
    <property type="component" value="Unassembled WGS sequence"/>
</dbReference>
<protein>
    <submittedName>
        <fullName evidence="2">Uncharacterized protein</fullName>
    </submittedName>
</protein>
<proteinExistence type="predicted"/>
<feature type="chain" id="PRO_5022042943" evidence="1">
    <location>
        <begin position="25"/>
        <end position="90"/>
    </location>
</feature>
<gene>
    <name evidence="2" type="ORF">WMSIL1_LOCUS14264</name>
</gene>